<dbReference type="GO" id="GO:0003677">
    <property type="term" value="F:DNA binding"/>
    <property type="evidence" value="ECO:0007669"/>
    <property type="project" value="InterPro"/>
</dbReference>
<evidence type="ECO:0000256" key="2">
    <source>
        <dbReference type="ARBA" id="ARBA00022840"/>
    </source>
</evidence>
<evidence type="ECO:0000313" key="5">
    <source>
        <dbReference type="Proteomes" id="UP000658320"/>
    </source>
</evidence>
<dbReference type="GO" id="GO:0005737">
    <property type="term" value="C:cytoplasm"/>
    <property type="evidence" value="ECO:0007669"/>
    <property type="project" value="TreeGrafter"/>
</dbReference>
<dbReference type="GO" id="GO:0004016">
    <property type="term" value="F:adenylate cyclase activity"/>
    <property type="evidence" value="ECO:0007669"/>
    <property type="project" value="TreeGrafter"/>
</dbReference>
<reference evidence="4" key="2">
    <citation type="submission" date="2020-09" db="EMBL/GenBank/DDBJ databases">
        <authorList>
            <person name="Sun Q."/>
            <person name="Ohkuma M."/>
        </authorList>
    </citation>
    <scope>NUCLEOTIDE SEQUENCE</scope>
    <source>
        <strain evidence="4">JCM 4346</strain>
    </source>
</reference>
<dbReference type="CDD" id="cd06170">
    <property type="entry name" value="LuxR_C_like"/>
    <property type="match status" value="1"/>
</dbReference>
<dbReference type="InterPro" id="IPR036388">
    <property type="entry name" value="WH-like_DNA-bd_sf"/>
</dbReference>
<dbReference type="PANTHER" id="PTHR16305">
    <property type="entry name" value="TESTICULAR SOLUBLE ADENYLYL CYCLASE"/>
    <property type="match status" value="1"/>
</dbReference>
<dbReference type="InterPro" id="IPR000792">
    <property type="entry name" value="Tscrpt_reg_LuxR_C"/>
</dbReference>
<dbReference type="PROSITE" id="PS00622">
    <property type="entry name" value="HTH_LUXR_1"/>
    <property type="match status" value="1"/>
</dbReference>
<protein>
    <submittedName>
        <fullName evidence="4">LuxR family transcriptional regulator</fullName>
    </submittedName>
</protein>
<keyword evidence="1" id="KW-0547">Nucleotide-binding</keyword>
<dbReference type="PANTHER" id="PTHR16305:SF35">
    <property type="entry name" value="TRANSCRIPTIONAL ACTIVATOR DOMAIN"/>
    <property type="match status" value="1"/>
</dbReference>
<dbReference type="SUPFAM" id="SSF46894">
    <property type="entry name" value="C-terminal effector domain of the bipartite response regulators"/>
    <property type="match status" value="1"/>
</dbReference>
<gene>
    <name evidence="4" type="ORF">GCM10010251_21820</name>
</gene>
<dbReference type="PRINTS" id="PR00038">
    <property type="entry name" value="HTHLUXR"/>
</dbReference>
<dbReference type="SMART" id="SM00421">
    <property type="entry name" value="HTH_LUXR"/>
    <property type="match status" value="1"/>
</dbReference>
<proteinExistence type="predicted"/>
<dbReference type="InterPro" id="IPR016032">
    <property type="entry name" value="Sig_transdc_resp-reg_C-effctor"/>
</dbReference>
<evidence type="ECO:0000313" key="4">
    <source>
        <dbReference type="EMBL" id="GGR05759.1"/>
    </source>
</evidence>
<dbReference type="InterPro" id="IPR041664">
    <property type="entry name" value="AAA_16"/>
</dbReference>
<dbReference type="Gene3D" id="1.10.10.10">
    <property type="entry name" value="Winged helix-like DNA-binding domain superfamily/Winged helix DNA-binding domain"/>
    <property type="match status" value="1"/>
</dbReference>
<keyword evidence="2" id="KW-0067">ATP-binding</keyword>
<keyword evidence="5" id="KW-1185">Reference proteome</keyword>
<comment type="caution">
    <text evidence="4">The sequence shown here is derived from an EMBL/GenBank/DDBJ whole genome shotgun (WGS) entry which is preliminary data.</text>
</comment>
<dbReference type="SUPFAM" id="SSF52540">
    <property type="entry name" value="P-loop containing nucleoside triphosphate hydrolases"/>
    <property type="match status" value="1"/>
</dbReference>
<feature type="domain" description="HTH luxR-type" evidence="3">
    <location>
        <begin position="864"/>
        <end position="929"/>
    </location>
</feature>
<dbReference type="Pfam" id="PF13191">
    <property type="entry name" value="AAA_16"/>
    <property type="match status" value="1"/>
</dbReference>
<dbReference type="GO" id="GO:0005524">
    <property type="term" value="F:ATP binding"/>
    <property type="evidence" value="ECO:0007669"/>
    <property type="project" value="UniProtKB-KW"/>
</dbReference>
<dbReference type="GO" id="GO:0006355">
    <property type="term" value="P:regulation of DNA-templated transcription"/>
    <property type="evidence" value="ECO:0007669"/>
    <property type="project" value="InterPro"/>
</dbReference>
<dbReference type="RefSeq" id="WP_308430600.1">
    <property type="nucleotide sequence ID" value="NZ_BMSX01000004.1"/>
</dbReference>
<name>A0A918F596_9ACTN</name>
<organism evidence="4 5">
    <name type="scientific">Streptomyces aurantiogriseus</name>
    <dbReference type="NCBI Taxonomy" id="66870"/>
    <lineage>
        <taxon>Bacteria</taxon>
        <taxon>Bacillati</taxon>
        <taxon>Actinomycetota</taxon>
        <taxon>Actinomycetes</taxon>
        <taxon>Kitasatosporales</taxon>
        <taxon>Streptomycetaceae</taxon>
        <taxon>Streptomyces</taxon>
    </lineage>
</organism>
<dbReference type="PROSITE" id="PS50043">
    <property type="entry name" value="HTH_LUXR_2"/>
    <property type="match status" value="1"/>
</dbReference>
<accession>A0A918F596</accession>
<dbReference type="Pfam" id="PF00196">
    <property type="entry name" value="GerE"/>
    <property type="match status" value="1"/>
</dbReference>
<dbReference type="Proteomes" id="UP000658320">
    <property type="component" value="Unassembled WGS sequence"/>
</dbReference>
<sequence length="934" mass="99616">MDSNDRAVRGVTEGLMGRSRELELLLSFVEEATASGGFLLVSGEPGVGKSVLLDATAKAASASGALVLRSDGVEFLADLSFSTLSHVLMALHQELDGLSAVHRDALEVALGFSEGPTADRLVVYSAALTMLRRAATATRPLMVIIDDLQWVDRASAAALAFVARRLTGSHVGFLAAWRPGFESFFDRAGLPELELRPLSDQAAASLVRSRFPMLPPRVTQRVLADAQGNPLALLELSAALSDPRLATMGALAPVVPLGRRLQNLYASRVEELPAPTRRLLLLAALESTGDLQVLRAAASVDDTLADLAPAERAGLVLVDDRETGRLAFRHPLVRSTVVGVAASGERLDAHRALAEVLADQPDRRAWHLAEATLDPDEQVATLLERTAHRVRRRGDAVGAFNALVRAADLSPAPADRSRRLAEAAYVGSDVAGELRTAAQLLVEARRIDPDLRGSLQAAIAASYLLLNGDGEINTAHRLLVGAIMTRAGRSDGGDDGALLEALHTLLDVCLYGGRPELWVPYHAVMTQLTLDLPPVLQLLAGTLADPARTTAKDLALLDTAIHGLHLESDPTRIERTATAALFLDRAMECRTALWRVVDDGRNGGAVASAINSLMVLSMDYFMTGQWDECERVVAEGLEMCDGHGYGLLAWPLRLGQALLAAVRGDHDMVATLAHEITGWAAPRGVRGVEFYALHATALAALGRGDYETAYHSASAISPAGVLAPHVPHAVWVPMDLVEAAARTGRRAEALAHVTAMREAGLALLSPRLAMVTAASAAIAAPEDQAAKLFDEALVIPGTERWPFELARVRLAYGEHLRRAHRTDASRLQLATALDTFHHLGATPWAARAADELRAGGQSTPWTHQGPRANPLTPQEYEIAALAASGLTNKQIGAQLFLAHRTVGAHLHRIFPKLGITTRGALPDALAELPPLETS</sequence>
<evidence type="ECO:0000256" key="1">
    <source>
        <dbReference type="ARBA" id="ARBA00022741"/>
    </source>
</evidence>
<dbReference type="AlphaFoldDB" id="A0A918F596"/>
<evidence type="ECO:0000259" key="3">
    <source>
        <dbReference type="PROSITE" id="PS50043"/>
    </source>
</evidence>
<dbReference type="EMBL" id="BMSX01000004">
    <property type="protein sequence ID" value="GGR05759.1"/>
    <property type="molecule type" value="Genomic_DNA"/>
</dbReference>
<dbReference type="Gene3D" id="3.40.50.300">
    <property type="entry name" value="P-loop containing nucleotide triphosphate hydrolases"/>
    <property type="match status" value="1"/>
</dbReference>
<dbReference type="InterPro" id="IPR027417">
    <property type="entry name" value="P-loop_NTPase"/>
</dbReference>
<reference evidence="4" key="1">
    <citation type="journal article" date="2014" name="Int. J. Syst. Evol. Microbiol.">
        <title>Complete genome sequence of Corynebacterium casei LMG S-19264T (=DSM 44701T), isolated from a smear-ripened cheese.</title>
        <authorList>
            <consortium name="US DOE Joint Genome Institute (JGI-PGF)"/>
            <person name="Walter F."/>
            <person name="Albersmeier A."/>
            <person name="Kalinowski J."/>
            <person name="Ruckert C."/>
        </authorList>
    </citation>
    <scope>NUCLEOTIDE SEQUENCE</scope>
    <source>
        <strain evidence="4">JCM 4346</strain>
    </source>
</reference>